<feature type="transmembrane region" description="Helical" evidence="6">
    <location>
        <begin position="32"/>
        <end position="54"/>
    </location>
</feature>
<dbReference type="PROSITE" id="PS00217">
    <property type="entry name" value="SUGAR_TRANSPORT_2"/>
    <property type="match status" value="1"/>
</dbReference>
<dbReference type="EMBL" id="JAPWTK010000008">
    <property type="protein sequence ID" value="KAJ8960609.1"/>
    <property type="molecule type" value="Genomic_DNA"/>
</dbReference>
<dbReference type="Pfam" id="PF07690">
    <property type="entry name" value="MFS_1"/>
    <property type="match status" value="1"/>
</dbReference>
<feature type="transmembrane region" description="Helical" evidence="6">
    <location>
        <begin position="443"/>
        <end position="465"/>
    </location>
</feature>
<reference evidence="8" key="1">
    <citation type="journal article" date="2023" name="Insect Mol. Biol.">
        <title>Genome sequencing provides insights into the evolution of gene families encoding plant cell wall-degrading enzymes in longhorned beetles.</title>
        <authorList>
            <person name="Shin N.R."/>
            <person name="Okamura Y."/>
            <person name="Kirsch R."/>
            <person name="Pauchet Y."/>
        </authorList>
    </citation>
    <scope>NUCLEOTIDE SEQUENCE</scope>
    <source>
        <strain evidence="8">AMC_N1</strain>
    </source>
</reference>
<protein>
    <recommendedName>
        <fullName evidence="7">Major facilitator superfamily (MFS) profile domain-containing protein</fullName>
    </recommendedName>
</protein>
<evidence type="ECO:0000256" key="6">
    <source>
        <dbReference type="SAM" id="Phobius"/>
    </source>
</evidence>
<dbReference type="Proteomes" id="UP001162162">
    <property type="component" value="Unassembled WGS sequence"/>
</dbReference>
<dbReference type="PANTHER" id="PTHR23511">
    <property type="entry name" value="SYNAPTIC VESICLE GLYCOPROTEIN 2"/>
    <property type="match status" value="1"/>
</dbReference>
<evidence type="ECO:0000256" key="5">
    <source>
        <dbReference type="ARBA" id="ARBA00023136"/>
    </source>
</evidence>
<proteinExistence type="predicted"/>
<dbReference type="SUPFAM" id="SSF103473">
    <property type="entry name" value="MFS general substrate transporter"/>
    <property type="match status" value="1"/>
</dbReference>
<sequence>MRDARCNLAGGDGADFDTAVCLTGYGRFHYEIVALCALCVTTVGFQNGLSSYIFPAAQCELQLTSFELGLLNVSFLAGGVVSSFLWGNLADLGGRRRILASTHLLNALATTLCTLIPLTESLLVSRLLNGFLIGAPGSIIFSYVAEFQPPRYRPASVCLCGLSFTFSWLLLPLLASAVLPLDVDLSLGRFLVLTPWRLFVILLVVPEVLVGAWFLRMPESPRFYAAKGEAGEALKVLRRMYSENTGRSSETFPVRRLVGEGATETRSADDGDVACRSRTVRVLKQMLSQGKELFRPPLLTVTVVFGLGLWFPELFIRFEHYHQLHPNGTITVKELAALNYAKNVTCEPSLDASVIHSTVAMALSAMAYNAVSGWLSTRITVKAISTFSMLAGGLGAASIYFLRTAAQNLAAACVFQATMVTANMAVGSVGVELFPTRVAGMAMGLVICAGRVGAVFSNVIFGYLVDGHCEVPIFVVAAVVLAGAGLCSTVPGKRRGGETIPKKKSLVEDRDVVDVAVIS</sequence>
<dbReference type="GO" id="GO:0022857">
    <property type="term" value="F:transmembrane transporter activity"/>
    <property type="evidence" value="ECO:0007669"/>
    <property type="project" value="InterPro"/>
</dbReference>
<feature type="transmembrane region" description="Helical" evidence="6">
    <location>
        <begin position="157"/>
        <end position="178"/>
    </location>
</feature>
<feature type="transmembrane region" description="Helical" evidence="6">
    <location>
        <begin position="353"/>
        <end position="371"/>
    </location>
</feature>
<keyword evidence="9" id="KW-1185">Reference proteome</keyword>
<dbReference type="PANTHER" id="PTHR23511:SF38">
    <property type="entry name" value="SYNAPTIC VESICLE 2-RELATED PROTEIN-LIKE PROTEIN"/>
    <property type="match status" value="1"/>
</dbReference>
<comment type="caution">
    <text evidence="8">The sequence shown here is derived from an EMBL/GenBank/DDBJ whole genome shotgun (WGS) entry which is preliminary data.</text>
</comment>
<evidence type="ECO:0000256" key="2">
    <source>
        <dbReference type="ARBA" id="ARBA00022448"/>
    </source>
</evidence>
<feature type="transmembrane region" description="Helical" evidence="6">
    <location>
        <begin position="471"/>
        <end position="492"/>
    </location>
</feature>
<dbReference type="InterPro" id="IPR011701">
    <property type="entry name" value="MFS"/>
</dbReference>
<evidence type="ECO:0000313" key="9">
    <source>
        <dbReference type="Proteomes" id="UP001162162"/>
    </source>
</evidence>
<evidence type="ECO:0000256" key="1">
    <source>
        <dbReference type="ARBA" id="ARBA00004141"/>
    </source>
</evidence>
<dbReference type="AlphaFoldDB" id="A0AAV8Z8L2"/>
<gene>
    <name evidence="8" type="ORF">NQ318_013901</name>
</gene>
<feature type="transmembrane region" description="Helical" evidence="6">
    <location>
        <begin position="124"/>
        <end position="145"/>
    </location>
</feature>
<feature type="transmembrane region" description="Helical" evidence="6">
    <location>
        <begin position="383"/>
        <end position="403"/>
    </location>
</feature>
<dbReference type="PROSITE" id="PS50850">
    <property type="entry name" value="MFS"/>
    <property type="match status" value="1"/>
</dbReference>
<accession>A0AAV8Z8L2</accession>
<keyword evidence="4 6" id="KW-1133">Transmembrane helix</keyword>
<feature type="transmembrane region" description="Helical" evidence="6">
    <location>
        <begin position="66"/>
        <end position="86"/>
    </location>
</feature>
<comment type="subcellular location">
    <subcellularLocation>
        <location evidence="1">Membrane</location>
        <topology evidence="1">Multi-pass membrane protein</topology>
    </subcellularLocation>
</comment>
<dbReference type="GO" id="GO:0016020">
    <property type="term" value="C:membrane"/>
    <property type="evidence" value="ECO:0007669"/>
    <property type="project" value="UniProtKB-SubCell"/>
</dbReference>
<feature type="transmembrane region" description="Helical" evidence="6">
    <location>
        <begin position="409"/>
        <end position="431"/>
    </location>
</feature>
<name>A0AAV8Z8L2_9CUCU</name>
<evidence type="ECO:0000256" key="3">
    <source>
        <dbReference type="ARBA" id="ARBA00022692"/>
    </source>
</evidence>
<evidence type="ECO:0000259" key="7">
    <source>
        <dbReference type="PROSITE" id="PS50850"/>
    </source>
</evidence>
<feature type="transmembrane region" description="Helical" evidence="6">
    <location>
        <begin position="293"/>
        <end position="311"/>
    </location>
</feature>
<dbReference type="InterPro" id="IPR020846">
    <property type="entry name" value="MFS_dom"/>
</dbReference>
<dbReference type="InterPro" id="IPR036259">
    <property type="entry name" value="MFS_trans_sf"/>
</dbReference>
<feature type="transmembrane region" description="Helical" evidence="6">
    <location>
        <begin position="198"/>
        <end position="215"/>
    </location>
</feature>
<keyword evidence="2" id="KW-0813">Transport</keyword>
<evidence type="ECO:0000313" key="8">
    <source>
        <dbReference type="EMBL" id="KAJ8960609.1"/>
    </source>
</evidence>
<evidence type="ECO:0000256" key="4">
    <source>
        <dbReference type="ARBA" id="ARBA00022989"/>
    </source>
</evidence>
<keyword evidence="5 6" id="KW-0472">Membrane</keyword>
<keyword evidence="3 6" id="KW-0812">Transmembrane</keyword>
<feature type="transmembrane region" description="Helical" evidence="6">
    <location>
        <begin position="98"/>
        <end position="118"/>
    </location>
</feature>
<feature type="domain" description="Major facilitator superfamily (MFS) profile" evidence="7">
    <location>
        <begin position="32"/>
        <end position="495"/>
    </location>
</feature>
<dbReference type="InterPro" id="IPR005829">
    <property type="entry name" value="Sugar_transporter_CS"/>
</dbReference>
<organism evidence="8 9">
    <name type="scientific">Aromia moschata</name>
    <dbReference type="NCBI Taxonomy" id="1265417"/>
    <lineage>
        <taxon>Eukaryota</taxon>
        <taxon>Metazoa</taxon>
        <taxon>Ecdysozoa</taxon>
        <taxon>Arthropoda</taxon>
        <taxon>Hexapoda</taxon>
        <taxon>Insecta</taxon>
        <taxon>Pterygota</taxon>
        <taxon>Neoptera</taxon>
        <taxon>Endopterygota</taxon>
        <taxon>Coleoptera</taxon>
        <taxon>Polyphaga</taxon>
        <taxon>Cucujiformia</taxon>
        <taxon>Chrysomeloidea</taxon>
        <taxon>Cerambycidae</taxon>
        <taxon>Cerambycinae</taxon>
        <taxon>Callichromatini</taxon>
        <taxon>Aromia</taxon>
    </lineage>
</organism>
<dbReference type="Gene3D" id="1.20.1250.20">
    <property type="entry name" value="MFS general substrate transporter like domains"/>
    <property type="match status" value="1"/>
</dbReference>